<dbReference type="PANTHER" id="PTHR43466">
    <property type="entry name" value="2-OXO-4-HYDROXY-4-CARBOXY-5-UREIDOIMIDAZOLINE DECARBOXYLASE-RELATED"/>
    <property type="match status" value="1"/>
</dbReference>
<accession>A0ABU0SCF6</accession>
<evidence type="ECO:0000256" key="6">
    <source>
        <dbReference type="ARBA" id="ARBA00023239"/>
    </source>
</evidence>
<evidence type="ECO:0000256" key="1">
    <source>
        <dbReference type="ARBA" id="ARBA00001163"/>
    </source>
</evidence>
<protein>
    <recommendedName>
        <fullName evidence="3">2-oxo-4-hydroxy-4-carboxy-5-ureidoimidazoline decarboxylase</fullName>
        <ecNumber evidence="3">4.1.1.97</ecNumber>
    </recommendedName>
</protein>
<dbReference type="Proteomes" id="UP001237780">
    <property type="component" value="Unassembled WGS sequence"/>
</dbReference>
<gene>
    <name evidence="8" type="ORF">QFZ34_003630</name>
</gene>
<organism evidence="8 9">
    <name type="scientific">Phyllobacterium ifriqiyense</name>
    <dbReference type="NCBI Taxonomy" id="314238"/>
    <lineage>
        <taxon>Bacteria</taxon>
        <taxon>Pseudomonadati</taxon>
        <taxon>Pseudomonadota</taxon>
        <taxon>Alphaproteobacteria</taxon>
        <taxon>Hyphomicrobiales</taxon>
        <taxon>Phyllobacteriaceae</taxon>
        <taxon>Phyllobacterium</taxon>
    </lineage>
</organism>
<dbReference type="InterPro" id="IPR018020">
    <property type="entry name" value="OHCU_decarboxylase"/>
</dbReference>
<dbReference type="EC" id="4.1.1.97" evidence="3"/>
<dbReference type="GO" id="GO:0051997">
    <property type="term" value="F:2-oxo-4-hydroxy-4-carboxy-5-ureidoimidazoline decarboxylase activity"/>
    <property type="evidence" value="ECO:0007669"/>
    <property type="project" value="UniProtKB-EC"/>
</dbReference>
<evidence type="ECO:0000313" key="9">
    <source>
        <dbReference type="Proteomes" id="UP001237780"/>
    </source>
</evidence>
<dbReference type="SUPFAM" id="SSF158694">
    <property type="entry name" value="UraD-Like"/>
    <property type="match status" value="1"/>
</dbReference>
<dbReference type="Gene3D" id="1.10.3330.10">
    <property type="entry name" value="Oxo-4-hydroxy-4-carboxy-5-ureidoimidazoline decarboxylase"/>
    <property type="match status" value="1"/>
</dbReference>
<dbReference type="InterPro" id="IPR036778">
    <property type="entry name" value="OHCU_decarboxylase_sf"/>
</dbReference>
<evidence type="ECO:0000256" key="3">
    <source>
        <dbReference type="ARBA" id="ARBA00012257"/>
    </source>
</evidence>
<evidence type="ECO:0000256" key="5">
    <source>
        <dbReference type="ARBA" id="ARBA00022793"/>
    </source>
</evidence>
<keyword evidence="6 8" id="KW-0456">Lyase</keyword>
<comment type="catalytic activity">
    <reaction evidence="1">
        <text>5-hydroxy-2-oxo-4-ureido-2,5-dihydro-1H-imidazole-5-carboxylate + H(+) = (S)-allantoin + CO2</text>
        <dbReference type="Rhea" id="RHEA:26301"/>
        <dbReference type="ChEBI" id="CHEBI:15378"/>
        <dbReference type="ChEBI" id="CHEBI:15678"/>
        <dbReference type="ChEBI" id="CHEBI:16526"/>
        <dbReference type="ChEBI" id="CHEBI:58639"/>
        <dbReference type="EC" id="4.1.1.97"/>
    </reaction>
</comment>
<comment type="pathway">
    <text evidence="2">Purine metabolism; urate degradation; (S)-allantoin from urate: step 3/3.</text>
</comment>
<dbReference type="NCBIfam" id="TIGR03164">
    <property type="entry name" value="UHCUDC"/>
    <property type="match status" value="1"/>
</dbReference>
<keyword evidence="9" id="KW-1185">Reference proteome</keyword>
<name>A0ABU0SCF6_9HYPH</name>
<dbReference type="EMBL" id="JAUSZT010000003">
    <property type="protein sequence ID" value="MDQ0998448.1"/>
    <property type="molecule type" value="Genomic_DNA"/>
</dbReference>
<evidence type="ECO:0000259" key="7">
    <source>
        <dbReference type="Pfam" id="PF09349"/>
    </source>
</evidence>
<dbReference type="InterPro" id="IPR017580">
    <property type="entry name" value="OHCU_decarboxylase-1"/>
</dbReference>
<comment type="caution">
    <text evidence="8">The sequence shown here is derived from an EMBL/GenBank/DDBJ whole genome shotgun (WGS) entry which is preliminary data.</text>
</comment>
<sequence length="172" mass="19108">MNWITMTLDELNEASTQKFIEALGSIFEHSPWVPEGVADMRPFANVDQLHGAMLAVVAKAGQMAQLGLIRAHPDLAGKAARQGRLTTSSTSEQKGAGLDRLTDEEFDEFHALNNAYQSRFGFPFILAVRGHDKHSIMAAFRQRLENNSGEEVLEALRQIGQIARFRLDDLIS</sequence>
<dbReference type="RefSeq" id="WP_162802431.1">
    <property type="nucleotide sequence ID" value="NZ_JAUSZT010000003.1"/>
</dbReference>
<dbReference type="Pfam" id="PF09349">
    <property type="entry name" value="OHCU_decarbox"/>
    <property type="match status" value="1"/>
</dbReference>
<evidence type="ECO:0000256" key="4">
    <source>
        <dbReference type="ARBA" id="ARBA00022631"/>
    </source>
</evidence>
<keyword evidence="4" id="KW-0659">Purine metabolism</keyword>
<reference evidence="8 9" key="1">
    <citation type="submission" date="2023-07" db="EMBL/GenBank/DDBJ databases">
        <title>Comparative genomics of wheat-associated soil bacteria to identify genetic determinants of phenazine resistance.</title>
        <authorList>
            <person name="Mouncey N."/>
        </authorList>
    </citation>
    <scope>NUCLEOTIDE SEQUENCE [LARGE SCALE GENOMIC DNA]</scope>
    <source>
        <strain evidence="8 9">W4I11</strain>
    </source>
</reference>
<dbReference type="PANTHER" id="PTHR43466:SF1">
    <property type="entry name" value="2-OXO-4-HYDROXY-4-CARBOXY-5-UREIDOIMIDAZOLINE DECARBOXYLASE-RELATED"/>
    <property type="match status" value="1"/>
</dbReference>
<evidence type="ECO:0000256" key="2">
    <source>
        <dbReference type="ARBA" id="ARBA00004754"/>
    </source>
</evidence>
<feature type="domain" description="Oxo-4-hydroxy-4-carboxy-5-ureidoimidazoline decarboxylase" evidence="7">
    <location>
        <begin position="12"/>
        <end position="168"/>
    </location>
</feature>
<proteinExistence type="predicted"/>
<evidence type="ECO:0000313" key="8">
    <source>
        <dbReference type="EMBL" id="MDQ0998448.1"/>
    </source>
</evidence>
<keyword evidence="5" id="KW-0210">Decarboxylase</keyword>